<accession>A0A1B0EXX2</accession>
<dbReference type="FunFam" id="3.40.50.11660:FF:000006">
    <property type="entry name" value="Alpha-(1,3)-fucosyltransferase C"/>
    <property type="match status" value="1"/>
</dbReference>
<dbReference type="VEuPathDB" id="VectorBase:LLONM1_009531"/>
<dbReference type="Proteomes" id="UP000092461">
    <property type="component" value="Unassembled WGS sequence"/>
</dbReference>
<keyword evidence="6 12" id="KW-0812">Transmembrane</keyword>
<keyword evidence="11" id="KW-0325">Glycoprotein</keyword>
<dbReference type="Gene3D" id="3.40.50.11660">
    <property type="entry name" value="Glycosyl transferase family 10, C-terminal domain"/>
    <property type="match status" value="1"/>
</dbReference>
<comment type="similarity">
    <text evidence="3 12">Belongs to the glycosyltransferase 10 family.</text>
</comment>
<dbReference type="EnsemblMetazoa" id="LLOJ004569-RA">
    <property type="protein sequence ID" value="LLOJ004569-PA"/>
    <property type="gene ID" value="LLOJ004569"/>
</dbReference>
<name>A0A1B0EXX2_LUTLO</name>
<evidence type="ECO:0000256" key="4">
    <source>
        <dbReference type="ARBA" id="ARBA00022676"/>
    </source>
</evidence>
<dbReference type="Pfam" id="PF00852">
    <property type="entry name" value="Glyco_transf_10"/>
    <property type="match status" value="1"/>
</dbReference>
<keyword evidence="4 12" id="KW-0328">Glycosyltransferase</keyword>
<comment type="pathway">
    <text evidence="2">Protein modification; protein glycosylation.</text>
</comment>
<evidence type="ECO:0000256" key="2">
    <source>
        <dbReference type="ARBA" id="ARBA00004922"/>
    </source>
</evidence>
<keyword evidence="10 12" id="KW-0472">Membrane</keyword>
<dbReference type="AlphaFoldDB" id="A0A1B0EXX2"/>
<evidence type="ECO:0000256" key="10">
    <source>
        <dbReference type="ARBA" id="ARBA00023136"/>
    </source>
</evidence>
<dbReference type="PANTHER" id="PTHR48438">
    <property type="entry name" value="ALPHA-(1,3)-FUCOSYLTRANSFERASE C-RELATED"/>
    <property type="match status" value="1"/>
</dbReference>
<dbReference type="PANTHER" id="PTHR48438:SF1">
    <property type="entry name" value="ALPHA-(1,3)-FUCOSYLTRANSFERASE C-RELATED"/>
    <property type="match status" value="1"/>
</dbReference>
<evidence type="ECO:0000256" key="3">
    <source>
        <dbReference type="ARBA" id="ARBA00008919"/>
    </source>
</evidence>
<protein>
    <recommendedName>
        <fullName evidence="12">Fucosyltransferase</fullName>
        <ecNumber evidence="12">2.4.1.-</ecNumber>
    </recommendedName>
</protein>
<keyword evidence="9 12" id="KW-0333">Golgi apparatus</keyword>
<evidence type="ECO:0000313" key="16">
    <source>
        <dbReference type="EnsemblMetazoa" id="LLOJ004569-PA"/>
    </source>
</evidence>
<dbReference type="InterPro" id="IPR055270">
    <property type="entry name" value="Glyco_tran_10_C"/>
</dbReference>
<feature type="domain" description="Fucosyltransferase N-terminal" evidence="15">
    <location>
        <begin position="65"/>
        <end position="171"/>
    </location>
</feature>
<feature type="transmembrane region" description="Helical" evidence="12">
    <location>
        <begin position="7"/>
        <end position="27"/>
    </location>
</feature>
<sequence length="397" mass="47215">MHSYAKIFFVLCIIFTLIFFPWEVIFVSEDELEDSSVTRSDFQKSEETNNQSQEEGHQWSGYKVKHILLYEVPPWMKTVLLAPTDKKCIVTSDKNYLPQIENFDALLFSGQHRWSVEENFPKVRSPHQLYVFVDLECPLMSFHEFSVDPQKEIYNLTMTYRRDSDIYWPYGFITDRNISYQSEAEEPNWMNPVFNDEYDPALLERIRSKNRTAAWSVSNCYAHSQRTYLAQALQKVIDVDIYGKCGPLKCPRNMSEDCYEHVDQEYFFYLSFENSLCKDYLTEKVFNIMRYSVVPVVYGGANYSQHLPPHSYINANDFDTATDLANYLTYLRSNITAYVQYFWWKKYYKTIVSGKIYNNLCDKLHDLPDNHTGKFYDNIKTWWEKDQCTNSRRIHFV</sequence>
<dbReference type="UniPathway" id="UPA00378"/>
<evidence type="ECO:0000259" key="14">
    <source>
        <dbReference type="Pfam" id="PF00852"/>
    </source>
</evidence>
<evidence type="ECO:0000256" key="6">
    <source>
        <dbReference type="ARBA" id="ARBA00022692"/>
    </source>
</evidence>
<keyword evidence="5 12" id="KW-0808">Transferase</keyword>
<dbReference type="SUPFAM" id="SSF53756">
    <property type="entry name" value="UDP-Glycosyltransferase/glycogen phosphorylase"/>
    <property type="match status" value="1"/>
</dbReference>
<evidence type="ECO:0000256" key="9">
    <source>
        <dbReference type="ARBA" id="ARBA00023034"/>
    </source>
</evidence>
<organism evidence="16 17">
    <name type="scientific">Lutzomyia longipalpis</name>
    <name type="common">Sand fly</name>
    <dbReference type="NCBI Taxonomy" id="7200"/>
    <lineage>
        <taxon>Eukaryota</taxon>
        <taxon>Metazoa</taxon>
        <taxon>Ecdysozoa</taxon>
        <taxon>Arthropoda</taxon>
        <taxon>Hexapoda</taxon>
        <taxon>Insecta</taxon>
        <taxon>Pterygota</taxon>
        <taxon>Neoptera</taxon>
        <taxon>Endopterygota</taxon>
        <taxon>Diptera</taxon>
        <taxon>Nematocera</taxon>
        <taxon>Psychodoidea</taxon>
        <taxon>Psychodidae</taxon>
        <taxon>Lutzomyia</taxon>
        <taxon>Lutzomyia</taxon>
    </lineage>
</organism>
<evidence type="ECO:0000256" key="12">
    <source>
        <dbReference type="RuleBase" id="RU003832"/>
    </source>
</evidence>
<comment type="subcellular location">
    <subcellularLocation>
        <location evidence="1 12">Golgi apparatus</location>
        <location evidence="1 12">Golgi stack membrane</location>
        <topology evidence="1 12">Single-pass type II membrane protein</topology>
    </subcellularLocation>
</comment>
<dbReference type="InterPro" id="IPR001503">
    <property type="entry name" value="Glyco_trans_10"/>
</dbReference>
<keyword evidence="17" id="KW-1185">Reference proteome</keyword>
<dbReference type="EC" id="2.4.1.-" evidence="12"/>
<evidence type="ECO:0000313" key="17">
    <source>
        <dbReference type="Proteomes" id="UP000092461"/>
    </source>
</evidence>
<evidence type="ECO:0000256" key="7">
    <source>
        <dbReference type="ARBA" id="ARBA00022968"/>
    </source>
</evidence>
<dbReference type="InterPro" id="IPR031481">
    <property type="entry name" value="Glyco_tran_10_N"/>
</dbReference>
<dbReference type="GO" id="GO:0032580">
    <property type="term" value="C:Golgi cisterna membrane"/>
    <property type="evidence" value="ECO:0007669"/>
    <property type="project" value="UniProtKB-SubCell"/>
</dbReference>
<evidence type="ECO:0000256" key="11">
    <source>
        <dbReference type="ARBA" id="ARBA00023180"/>
    </source>
</evidence>
<evidence type="ECO:0000256" key="8">
    <source>
        <dbReference type="ARBA" id="ARBA00022989"/>
    </source>
</evidence>
<dbReference type="InterPro" id="IPR038577">
    <property type="entry name" value="GT10-like_C_sf"/>
</dbReference>
<dbReference type="Pfam" id="PF17039">
    <property type="entry name" value="Glyco_tran_10_N"/>
    <property type="match status" value="1"/>
</dbReference>
<proteinExistence type="inferred from homology"/>
<dbReference type="VEuPathDB" id="VectorBase:LLOJ004569"/>
<dbReference type="GO" id="GO:0008417">
    <property type="term" value="F:fucosyltransferase activity"/>
    <property type="evidence" value="ECO:0007669"/>
    <property type="project" value="InterPro"/>
</dbReference>
<reference evidence="16" key="1">
    <citation type="submission" date="2020-05" db="UniProtKB">
        <authorList>
            <consortium name="EnsemblMetazoa"/>
        </authorList>
    </citation>
    <scope>IDENTIFICATION</scope>
    <source>
        <strain evidence="16">Jacobina</strain>
    </source>
</reference>
<dbReference type="EMBL" id="AJWK01014240">
    <property type="status" value="NOT_ANNOTATED_CDS"/>
    <property type="molecule type" value="Genomic_DNA"/>
</dbReference>
<keyword evidence="7" id="KW-0735">Signal-anchor</keyword>
<evidence type="ECO:0000256" key="5">
    <source>
        <dbReference type="ARBA" id="ARBA00022679"/>
    </source>
</evidence>
<evidence type="ECO:0000256" key="13">
    <source>
        <dbReference type="SAM" id="MobiDB-lite"/>
    </source>
</evidence>
<feature type="region of interest" description="Disordered" evidence="13">
    <location>
        <begin position="38"/>
        <end position="57"/>
    </location>
</feature>
<keyword evidence="8 12" id="KW-1133">Transmembrane helix</keyword>
<evidence type="ECO:0000256" key="1">
    <source>
        <dbReference type="ARBA" id="ARBA00004447"/>
    </source>
</evidence>
<evidence type="ECO:0000259" key="15">
    <source>
        <dbReference type="Pfam" id="PF17039"/>
    </source>
</evidence>
<feature type="domain" description="Fucosyltransferase C-terminal" evidence="14">
    <location>
        <begin position="207"/>
        <end position="382"/>
    </location>
</feature>